<accession>A0AAV3U7G0</accession>
<dbReference type="Gene3D" id="1.20.1270.390">
    <property type="match status" value="1"/>
</dbReference>
<evidence type="ECO:0000313" key="2">
    <source>
        <dbReference type="EMBL" id="GAA4956205.1"/>
    </source>
</evidence>
<name>A0AAV3U7G0_9ALTE</name>
<sequence length="119" mass="12908">MKISKFAATAGLISSAILFTGCASQPDYDVGLQSEVETRIDAAIENGAEEYAPVALHDARKKLNTAERYIKNGDDEKAQIWLEKARVDAELAAAQASSEKAKFAAEQIDKDIQSLRGHL</sequence>
<dbReference type="Pfam" id="PF14346">
    <property type="entry name" value="DUF4398"/>
    <property type="match status" value="1"/>
</dbReference>
<dbReference type="Proteomes" id="UP001409585">
    <property type="component" value="Unassembled WGS sequence"/>
</dbReference>
<evidence type="ECO:0000259" key="1">
    <source>
        <dbReference type="Pfam" id="PF14346"/>
    </source>
</evidence>
<comment type="caution">
    <text evidence="2">The sequence shown here is derived from an EMBL/GenBank/DDBJ whole genome shotgun (WGS) entry which is preliminary data.</text>
</comment>
<dbReference type="PROSITE" id="PS51257">
    <property type="entry name" value="PROKAR_LIPOPROTEIN"/>
    <property type="match status" value="1"/>
</dbReference>
<dbReference type="InterPro" id="IPR025511">
    <property type="entry name" value="DUF4398"/>
</dbReference>
<proteinExistence type="predicted"/>
<gene>
    <name evidence="2" type="ORF">GCM10025791_40570</name>
</gene>
<organism evidence="2 3">
    <name type="scientific">Halioxenophilus aromaticivorans</name>
    <dbReference type="NCBI Taxonomy" id="1306992"/>
    <lineage>
        <taxon>Bacteria</taxon>
        <taxon>Pseudomonadati</taxon>
        <taxon>Pseudomonadota</taxon>
        <taxon>Gammaproteobacteria</taxon>
        <taxon>Alteromonadales</taxon>
        <taxon>Alteromonadaceae</taxon>
        <taxon>Halioxenophilus</taxon>
    </lineage>
</organism>
<evidence type="ECO:0000313" key="3">
    <source>
        <dbReference type="Proteomes" id="UP001409585"/>
    </source>
</evidence>
<keyword evidence="3" id="KW-1185">Reference proteome</keyword>
<reference evidence="3" key="1">
    <citation type="journal article" date="2019" name="Int. J. Syst. Evol. Microbiol.">
        <title>The Global Catalogue of Microorganisms (GCM) 10K type strain sequencing project: providing services to taxonomists for standard genome sequencing and annotation.</title>
        <authorList>
            <consortium name="The Broad Institute Genomics Platform"/>
            <consortium name="The Broad Institute Genome Sequencing Center for Infectious Disease"/>
            <person name="Wu L."/>
            <person name="Ma J."/>
        </authorList>
    </citation>
    <scope>NUCLEOTIDE SEQUENCE [LARGE SCALE GENOMIC DNA]</scope>
    <source>
        <strain evidence="3">JCM 19134</strain>
    </source>
</reference>
<feature type="domain" description="DUF4398" evidence="1">
    <location>
        <begin position="37"/>
        <end position="107"/>
    </location>
</feature>
<dbReference type="EMBL" id="BAABLX010000072">
    <property type="protein sequence ID" value="GAA4956205.1"/>
    <property type="molecule type" value="Genomic_DNA"/>
</dbReference>
<dbReference type="RefSeq" id="WP_345426692.1">
    <property type="nucleotide sequence ID" value="NZ_AP031496.1"/>
</dbReference>
<protein>
    <recommendedName>
        <fullName evidence="1">DUF4398 domain-containing protein</fullName>
    </recommendedName>
</protein>
<dbReference type="AlphaFoldDB" id="A0AAV3U7G0"/>